<gene>
    <name evidence="1" type="ORF">TsocGM_04750</name>
</gene>
<keyword evidence="2" id="KW-1185">Reference proteome</keyword>
<evidence type="ECO:0000313" key="2">
    <source>
        <dbReference type="Proteomes" id="UP000280296"/>
    </source>
</evidence>
<evidence type="ECO:0008006" key="3">
    <source>
        <dbReference type="Google" id="ProtNLM"/>
    </source>
</evidence>
<dbReference type="EMBL" id="RYZH01000006">
    <property type="protein sequence ID" value="RUL88909.1"/>
    <property type="molecule type" value="Genomic_DNA"/>
</dbReference>
<reference evidence="1 2" key="2">
    <citation type="submission" date="2019-01" db="EMBL/GenBank/DDBJ databases">
        <title>Tautonia sociabilis, a novel thermotolerant planctomycete of Isosphaeraceae family, isolated from a 4000 m deep subterranean habitat.</title>
        <authorList>
            <person name="Kovaleva O.L."/>
            <person name="Elcheninov A.G."/>
            <person name="Van Heerden E."/>
            <person name="Toshchakov S.V."/>
            <person name="Novikov A."/>
            <person name="Bonch-Osmolovskaya E.A."/>
            <person name="Kublanov I.V."/>
        </authorList>
    </citation>
    <scope>NUCLEOTIDE SEQUENCE [LARGE SCALE GENOMIC DNA]</scope>
    <source>
        <strain evidence="1 2">GM2012</strain>
    </source>
</reference>
<dbReference type="PANTHER" id="PTHR34613:SF1">
    <property type="entry name" value="SLL6017 PROTEIN"/>
    <property type="match status" value="1"/>
</dbReference>
<dbReference type="Proteomes" id="UP000280296">
    <property type="component" value="Unassembled WGS sequence"/>
</dbReference>
<organism evidence="1 2">
    <name type="scientific">Tautonia sociabilis</name>
    <dbReference type="NCBI Taxonomy" id="2080755"/>
    <lineage>
        <taxon>Bacteria</taxon>
        <taxon>Pseudomonadati</taxon>
        <taxon>Planctomycetota</taxon>
        <taxon>Planctomycetia</taxon>
        <taxon>Isosphaerales</taxon>
        <taxon>Isosphaeraceae</taxon>
        <taxon>Tautonia</taxon>
    </lineage>
</organism>
<dbReference type="RefSeq" id="WP_126724160.1">
    <property type="nucleotide sequence ID" value="NZ_RYZH01000006.1"/>
</dbReference>
<dbReference type="PANTHER" id="PTHR34613">
    <property type="entry name" value="SLL0800 PROTEIN"/>
    <property type="match status" value="1"/>
</dbReference>
<reference evidence="1 2" key="1">
    <citation type="submission" date="2018-12" db="EMBL/GenBank/DDBJ databases">
        <authorList>
            <person name="Toschakov S.V."/>
        </authorList>
    </citation>
    <scope>NUCLEOTIDE SEQUENCE [LARGE SCALE GENOMIC DNA]</scope>
    <source>
        <strain evidence="1 2">GM2012</strain>
    </source>
</reference>
<accession>A0A432MNS8</accession>
<dbReference type="AlphaFoldDB" id="A0A432MNS8"/>
<protein>
    <recommendedName>
        <fullName evidence="3">Rpn family recombination-promoting nuclease/putative transposase</fullName>
    </recommendedName>
</protein>
<proteinExistence type="predicted"/>
<name>A0A432MNS8_9BACT</name>
<comment type="caution">
    <text evidence="1">The sequence shown here is derived from an EMBL/GenBank/DDBJ whole genome shotgun (WGS) entry which is preliminary data.</text>
</comment>
<evidence type="ECO:0000313" key="1">
    <source>
        <dbReference type="EMBL" id="RUL88909.1"/>
    </source>
</evidence>
<dbReference type="OrthoDB" id="263971at2"/>
<sequence>MATKPYDATVKKLLEADPASWLRLLLGREAGPARLLNADLATVVSEADEILQVESEPPWLVHVEFQSSHDPALPLRLQRYNLLVRYRHGLPVQSIAFLLRREADGPGLTGELRHLLPDGRENHRFRFDVLRAWELPLDLLLSGGLGTLPLAPLSDEAAADLPVVLREVHDRLRRDAGREANDFWLATFLLMGLKYDPETLKRMTAMSKILEDSLSYRMIVDKGRAEGLQAGRAEGLQAGRAEGVRQTLIRLGTKRFGPPDEETAAAITAIADVERLQSLCERTLEVNGWEALLSEG</sequence>